<feature type="compositionally biased region" description="Basic and acidic residues" evidence="5">
    <location>
        <begin position="279"/>
        <end position="288"/>
    </location>
</feature>
<feature type="domain" description="C2H2-type" evidence="6">
    <location>
        <begin position="257"/>
        <end position="284"/>
    </location>
</feature>
<dbReference type="GO" id="GO:0008270">
    <property type="term" value="F:zinc ion binding"/>
    <property type="evidence" value="ECO:0007669"/>
    <property type="project" value="UniProtKB-KW"/>
</dbReference>
<keyword evidence="3" id="KW-0863">Zinc-finger</keyword>
<evidence type="ECO:0000256" key="5">
    <source>
        <dbReference type="SAM" id="MobiDB-lite"/>
    </source>
</evidence>
<organism evidence="7 8">
    <name type="scientific">Phlebotomus papatasi</name>
    <name type="common">Sandfly</name>
    <dbReference type="NCBI Taxonomy" id="29031"/>
    <lineage>
        <taxon>Eukaryota</taxon>
        <taxon>Metazoa</taxon>
        <taxon>Ecdysozoa</taxon>
        <taxon>Arthropoda</taxon>
        <taxon>Hexapoda</taxon>
        <taxon>Insecta</taxon>
        <taxon>Pterygota</taxon>
        <taxon>Neoptera</taxon>
        <taxon>Endopterygota</taxon>
        <taxon>Diptera</taxon>
        <taxon>Nematocera</taxon>
        <taxon>Psychodoidea</taxon>
        <taxon>Psychodidae</taxon>
        <taxon>Phlebotomus</taxon>
        <taxon>Phlebotomus</taxon>
    </lineage>
</organism>
<protein>
    <recommendedName>
        <fullName evidence="6">C2H2-type domain-containing protein</fullName>
    </recommendedName>
</protein>
<feature type="domain" description="C2H2-type" evidence="6">
    <location>
        <begin position="198"/>
        <end position="225"/>
    </location>
</feature>
<sequence length="371" mass="43200">MEPNQCTESDTDAESIPKKQRINYICDWHNCIKGFRRENAFDRHYFTHTGIKKYTCDVEGCLKSYTIRDHLKRHTRITHETILSEEIPCSEPNCGMIFTNRSNMVRHVRRRHENPRIFKCSDCSETFRRKDQLRKHRMDHTGQFPHICETCGKGFVNLKTLRSHLVCHRLLKCSQCDKEVPNWTELVAHRKKEHRSVFKCSSCDRQFHSKSRLRSHEVIHKARKERPNFICDFCGREYTRKSNLLAHIRSAHENQRYSCTSCNAALSTKKKLQLHMTSKHSENPREGRSIPQRPRNRRKDAGKPRVSMASVLSGISAPREVEEILLRNNGAILQVEYSPVYKSGSATDTESEKNFAISRVSGVKVTVKGHI</sequence>
<reference evidence="7" key="1">
    <citation type="submission" date="2022-08" db="UniProtKB">
        <authorList>
            <consortium name="EnsemblMetazoa"/>
        </authorList>
    </citation>
    <scope>IDENTIFICATION</scope>
    <source>
        <strain evidence="7">Israel</strain>
    </source>
</reference>
<dbReference type="Pfam" id="PF00096">
    <property type="entry name" value="zf-C2H2"/>
    <property type="match status" value="5"/>
</dbReference>
<dbReference type="InterPro" id="IPR036236">
    <property type="entry name" value="Znf_C2H2_sf"/>
</dbReference>
<dbReference type="EnsemblMetazoa" id="PPAI004513-RA">
    <property type="protein sequence ID" value="PPAI004513-PA"/>
    <property type="gene ID" value="PPAI004513"/>
</dbReference>
<evidence type="ECO:0000313" key="7">
    <source>
        <dbReference type="EnsemblMetazoa" id="PPAI004513-PA"/>
    </source>
</evidence>
<evidence type="ECO:0000259" key="6">
    <source>
        <dbReference type="PROSITE" id="PS50157"/>
    </source>
</evidence>
<dbReference type="PROSITE" id="PS00028">
    <property type="entry name" value="ZINC_FINGER_C2H2_1"/>
    <property type="match status" value="8"/>
</dbReference>
<keyword evidence="8" id="KW-1185">Reference proteome</keyword>
<dbReference type="VEuPathDB" id="VectorBase:PPAI004513"/>
<dbReference type="SUPFAM" id="SSF57667">
    <property type="entry name" value="beta-beta-alpha zinc fingers"/>
    <property type="match status" value="4"/>
</dbReference>
<name>A0A1B0DA08_PHLPP</name>
<accession>A0A1B0DA08</accession>
<keyword evidence="2" id="KW-0677">Repeat</keyword>
<dbReference type="Pfam" id="PF13912">
    <property type="entry name" value="zf-C2H2_6"/>
    <property type="match status" value="1"/>
</dbReference>
<feature type="domain" description="C2H2-type" evidence="6">
    <location>
        <begin position="229"/>
        <end position="257"/>
    </location>
</feature>
<dbReference type="PANTHER" id="PTHR24409">
    <property type="entry name" value="ZINC FINGER PROTEIN 142"/>
    <property type="match status" value="1"/>
</dbReference>
<feature type="domain" description="C2H2-type" evidence="6">
    <location>
        <begin position="118"/>
        <end position="145"/>
    </location>
</feature>
<evidence type="ECO:0000313" key="8">
    <source>
        <dbReference type="Proteomes" id="UP000092462"/>
    </source>
</evidence>
<keyword evidence="4" id="KW-0862">Zinc</keyword>
<evidence type="ECO:0000256" key="2">
    <source>
        <dbReference type="ARBA" id="ARBA00022737"/>
    </source>
</evidence>
<feature type="region of interest" description="Disordered" evidence="5">
    <location>
        <begin position="273"/>
        <end position="308"/>
    </location>
</feature>
<evidence type="ECO:0000256" key="4">
    <source>
        <dbReference type="ARBA" id="ARBA00022833"/>
    </source>
</evidence>
<proteinExistence type="predicted"/>
<dbReference type="InterPro" id="IPR013087">
    <property type="entry name" value="Znf_C2H2_type"/>
</dbReference>
<feature type="domain" description="C2H2-type" evidence="6">
    <location>
        <begin position="87"/>
        <end position="117"/>
    </location>
</feature>
<dbReference type="PROSITE" id="PS50157">
    <property type="entry name" value="ZINC_FINGER_C2H2_2"/>
    <property type="match status" value="8"/>
</dbReference>
<dbReference type="VEuPathDB" id="VectorBase:PPAPM1_005924"/>
<evidence type="ECO:0000256" key="3">
    <source>
        <dbReference type="ARBA" id="ARBA00022771"/>
    </source>
</evidence>
<dbReference type="SMART" id="SM00355">
    <property type="entry name" value="ZnF_C2H2"/>
    <property type="match status" value="9"/>
</dbReference>
<feature type="domain" description="C2H2-type" evidence="6">
    <location>
        <begin position="24"/>
        <end position="53"/>
    </location>
</feature>
<keyword evidence="1" id="KW-0479">Metal-binding</keyword>
<dbReference type="Gene3D" id="3.30.160.60">
    <property type="entry name" value="Classic Zinc Finger"/>
    <property type="match status" value="7"/>
</dbReference>
<evidence type="ECO:0000256" key="1">
    <source>
        <dbReference type="ARBA" id="ARBA00022723"/>
    </source>
</evidence>
<feature type="domain" description="C2H2-type" evidence="6">
    <location>
        <begin position="54"/>
        <end position="79"/>
    </location>
</feature>
<feature type="domain" description="C2H2-type" evidence="6">
    <location>
        <begin position="146"/>
        <end position="168"/>
    </location>
</feature>
<dbReference type="AlphaFoldDB" id="A0A1B0DA08"/>
<dbReference type="EMBL" id="AJVK01028707">
    <property type="status" value="NOT_ANNOTATED_CDS"/>
    <property type="molecule type" value="Genomic_DNA"/>
</dbReference>
<dbReference type="Proteomes" id="UP000092462">
    <property type="component" value="Unassembled WGS sequence"/>
</dbReference>